<dbReference type="GO" id="GO:0016020">
    <property type="term" value="C:membrane"/>
    <property type="evidence" value="ECO:0007669"/>
    <property type="project" value="UniProtKB-SubCell"/>
</dbReference>
<evidence type="ECO:0000313" key="8">
    <source>
        <dbReference type="EMBL" id="ADU49855.1"/>
    </source>
</evidence>
<evidence type="ECO:0000313" key="9">
    <source>
        <dbReference type="Proteomes" id="UP000008914"/>
    </source>
</evidence>
<evidence type="ECO:0000256" key="5">
    <source>
        <dbReference type="SAM" id="MobiDB-lite"/>
    </source>
</evidence>
<feature type="transmembrane region" description="Helical" evidence="6">
    <location>
        <begin position="145"/>
        <end position="164"/>
    </location>
</feature>
<dbReference type="AlphaFoldDB" id="E6SEH8"/>
<dbReference type="KEGG" id="ica:Intca_3374"/>
<comment type="subcellular location">
    <subcellularLocation>
        <location evidence="1">Membrane</location>
        <topology evidence="1">Multi-pass membrane protein</topology>
    </subcellularLocation>
</comment>
<evidence type="ECO:0000256" key="3">
    <source>
        <dbReference type="ARBA" id="ARBA00022989"/>
    </source>
</evidence>
<feature type="transmembrane region" description="Helical" evidence="6">
    <location>
        <begin position="20"/>
        <end position="48"/>
    </location>
</feature>
<accession>E6SEH8</accession>
<reference evidence="8 9" key="1">
    <citation type="journal article" date="2010" name="Stand. Genomic Sci.">
        <title>Complete genome sequence of Intrasporangium calvum type strain (7 KIP).</title>
        <authorList>
            <person name="Del Rio T.G."/>
            <person name="Chertkov O."/>
            <person name="Yasawong M."/>
            <person name="Lucas S."/>
            <person name="Deshpande S."/>
            <person name="Cheng J.F."/>
            <person name="Detter C."/>
            <person name="Tapia R."/>
            <person name="Han C."/>
            <person name="Goodwin L."/>
            <person name="Pitluck S."/>
            <person name="Liolios K."/>
            <person name="Ivanova N."/>
            <person name="Mavromatis K."/>
            <person name="Pati A."/>
            <person name="Chen A."/>
            <person name="Palaniappan K."/>
            <person name="Land M."/>
            <person name="Hauser L."/>
            <person name="Chang Y.J."/>
            <person name="Jeffries C.D."/>
            <person name="Rohde M."/>
            <person name="Pukall R."/>
            <person name="Sikorski J."/>
            <person name="Goker M."/>
            <person name="Woyke T."/>
            <person name="Bristow J."/>
            <person name="Eisen J.A."/>
            <person name="Markowitz V."/>
            <person name="Hugenholtz P."/>
            <person name="Kyrpides N.C."/>
            <person name="Klenk H.P."/>
            <person name="Lapidus A."/>
        </authorList>
    </citation>
    <scope>NUCLEOTIDE SEQUENCE [LARGE SCALE GENOMIC DNA]</scope>
    <source>
        <strain evidence="9">ATCC 23552 / DSM 43043 / JCM 3097 / NBRC 12989 / 7 KIP</strain>
    </source>
</reference>
<dbReference type="InterPro" id="IPR013525">
    <property type="entry name" value="ABC2_TM"/>
</dbReference>
<dbReference type="GO" id="GO:0140359">
    <property type="term" value="F:ABC-type transporter activity"/>
    <property type="evidence" value="ECO:0007669"/>
    <property type="project" value="InterPro"/>
</dbReference>
<sequence length="193" mass="20711">MWVWRRFPRSVRATPLPLWLLVLGRVIGALFVAVLTLLVIAAVTAALYRPGLPTGWAVALLVLVVSAIAFCVIGLAVASIARTAQSAIGMSLGTLLPLCFVSDIFVIGPKFPTWLDTISWVFPLRHASRALTDAMTPGVELWPSTGLHLLVLLTWTIGAALLLSRTFRTEPGGRPTAAEHATEPSGIRQKVVA</sequence>
<proteinExistence type="predicted"/>
<dbReference type="OrthoDB" id="9786643at2"/>
<feature type="region of interest" description="Disordered" evidence="5">
    <location>
        <begin position="172"/>
        <end position="193"/>
    </location>
</feature>
<name>E6SEH8_INTC7</name>
<dbReference type="PANTHER" id="PTHR43077">
    <property type="entry name" value="TRANSPORT PERMEASE YVFS-RELATED"/>
    <property type="match status" value="1"/>
</dbReference>
<evidence type="ECO:0000256" key="4">
    <source>
        <dbReference type="ARBA" id="ARBA00023136"/>
    </source>
</evidence>
<dbReference type="Proteomes" id="UP000008914">
    <property type="component" value="Chromosome"/>
</dbReference>
<feature type="transmembrane region" description="Helical" evidence="6">
    <location>
        <begin position="87"/>
        <end position="107"/>
    </location>
</feature>
<evidence type="ECO:0000259" key="7">
    <source>
        <dbReference type="Pfam" id="PF01061"/>
    </source>
</evidence>
<dbReference type="RefSeq" id="WP_013494167.1">
    <property type="nucleotide sequence ID" value="NC_014830.1"/>
</dbReference>
<keyword evidence="9" id="KW-1185">Reference proteome</keyword>
<keyword evidence="3 6" id="KW-1133">Transmembrane helix</keyword>
<feature type="domain" description="ABC-2 type transporter transmembrane" evidence="7">
    <location>
        <begin position="10"/>
        <end position="135"/>
    </location>
</feature>
<dbReference type="Pfam" id="PF01061">
    <property type="entry name" value="ABC2_membrane"/>
    <property type="match status" value="1"/>
</dbReference>
<evidence type="ECO:0000256" key="6">
    <source>
        <dbReference type="SAM" id="Phobius"/>
    </source>
</evidence>
<evidence type="ECO:0000256" key="1">
    <source>
        <dbReference type="ARBA" id="ARBA00004141"/>
    </source>
</evidence>
<dbReference type="EMBL" id="CP002343">
    <property type="protein sequence ID" value="ADU49855.1"/>
    <property type="molecule type" value="Genomic_DNA"/>
</dbReference>
<dbReference type="STRING" id="710696.Intca_3374"/>
<dbReference type="eggNOG" id="COG0842">
    <property type="taxonomic scope" value="Bacteria"/>
</dbReference>
<organism evidence="8 9">
    <name type="scientific">Intrasporangium calvum (strain ATCC 23552 / DSM 43043 / JCM 3097 / NBRC 12989 / NCIMB 10167 / NRRL B-3866 / 7 KIP)</name>
    <dbReference type="NCBI Taxonomy" id="710696"/>
    <lineage>
        <taxon>Bacteria</taxon>
        <taxon>Bacillati</taxon>
        <taxon>Actinomycetota</taxon>
        <taxon>Actinomycetes</taxon>
        <taxon>Micrococcales</taxon>
        <taxon>Intrasporangiaceae</taxon>
        <taxon>Intrasporangium</taxon>
    </lineage>
</organism>
<evidence type="ECO:0000256" key="2">
    <source>
        <dbReference type="ARBA" id="ARBA00022692"/>
    </source>
</evidence>
<dbReference type="PANTHER" id="PTHR43077:SF10">
    <property type="entry name" value="TRANSPORT PERMEASE PROTEIN"/>
    <property type="match status" value="1"/>
</dbReference>
<keyword evidence="4 6" id="KW-0472">Membrane</keyword>
<protein>
    <submittedName>
        <fullName evidence="8">ABC-2 type transporter</fullName>
    </submittedName>
</protein>
<dbReference type="InterPro" id="IPR051328">
    <property type="entry name" value="T7SS_ABC-Transporter"/>
</dbReference>
<feature type="transmembrane region" description="Helical" evidence="6">
    <location>
        <begin position="54"/>
        <end position="80"/>
    </location>
</feature>
<keyword evidence="2 6" id="KW-0812">Transmembrane</keyword>
<gene>
    <name evidence="8" type="ordered locus">Intca_3374</name>
</gene>
<dbReference type="HOGENOM" id="CLU_1407110_0_0_11"/>